<evidence type="ECO:0000313" key="3">
    <source>
        <dbReference type="EMBL" id="KAF2855383.1"/>
    </source>
</evidence>
<dbReference type="EMBL" id="MU006290">
    <property type="protein sequence ID" value="KAF2855383.1"/>
    <property type="molecule type" value="Genomic_DNA"/>
</dbReference>
<evidence type="ECO:0000259" key="2">
    <source>
        <dbReference type="Pfam" id="PF20237"/>
    </source>
</evidence>
<organism evidence="3 4">
    <name type="scientific">Plenodomus tracheiphilus IPT5</name>
    <dbReference type="NCBI Taxonomy" id="1408161"/>
    <lineage>
        <taxon>Eukaryota</taxon>
        <taxon>Fungi</taxon>
        <taxon>Dikarya</taxon>
        <taxon>Ascomycota</taxon>
        <taxon>Pezizomycotina</taxon>
        <taxon>Dothideomycetes</taxon>
        <taxon>Pleosporomycetidae</taxon>
        <taxon>Pleosporales</taxon>
        <taxon>Pleosporineae</taxon>
        <taxon>Leptosphaeriaceae</taxon>
        <taxon>Plenodomus</taxon>
    </lineage>
</organism>
<evidence type="ECO:0000256" key="1">
    <source>
        <dbReference type="SAM" id="Phobius"/>
    </source>
</evidence>
<dbReference type="Proteomes" id="UP000799423">
    <property type="component" value="Unassembled WGS sequence"/>
</dbReference>
<reference evidence="3" key="1">
    <citation type="submission" date="2020-01" db="EMBL/GenBank/DDBJ databases">
        <authorList>
            <consortium name="DOE Joint Genome Institute"/>
            <person name="Haridas S."/>
            <person name="Albert R."/>
            <person name="Binder M."/>
            <person name="Bloem J."/>
            <person name="Labutti K."/>
            <person name="Salamov A."/>
            <person name="Andreopoulos B."/>
            <person name="Baker S.E."/>
            <person name="Barry K."/>
            <person name="Bills G."/>
            <person name="Bluhm B.H."/>
            <person name="Cannon C."/>
            <person name="Castanera R."/>
            <person name="Culley D.E."/>
            <person name="Daum C."/>
            <person name="Ezra D."/>
            <person name="Gonzalez J.B."/>
            <person name="Henrissat B."/>
            <person name="Kuo A."/>
            <person name="Liang C."/>
            <person name="Lipzen A."/>
            <person name="Lutzoni F."/>
            <person name="Magnuson J."/>
            <person name="Mondo S."/>
            <person name="Nolan M."/>
            <person name="Ohm R."/>
            <person name="Pangilinan J."/>
            <person name="Park H.-J."/>
            <person name="Ramirez L."/>
            <person name="Alfaro M."/>
            <person name="Sun H."/>
            <person name="Tritt A."/>
            <person name="Yoshinaga Y."/>
            <person name="Zwiers L.-H."/>
            <person name="Turgeon B.G."/>
            <person name="Goodwin S.B."/>
            <person name="Spatafora J.W."/>
            <person name="Crous P.W."/>
            <person name="Grigoriev I.V."/>
        </authorList>
    </citation>
    <scope>NUCLEOTIDE SEQUENCE</scope>
    <source>
        <strain evidence="3">IPT5</strain>
    </source>
</reference>
<keyword evidence="1" id="KW-0472">Membrane</keyword>
<keyword evidence="1" id="KW-0812">Transmembrane</keyword>
<evidence type="ECO:0000313" key="4">
    <source>
        <dbReference type="Proteomes" id="UP000799423"/>
    </source>
</evidence>
<keyword evidence="4" id="KW-1185">Reference proteome</keyword>
<accession>A0A6A7BJ19</accession>
<feature type="transmembrane region" description="Helical" evidence="1">
    <location>
        <begin position="291"/>
        <end position="311"/>
    </location>
</feature>
<dbReference type="Pfam" id="PF20237">
    <property type="entry name" value="DUF6594"/>
    <property type="match status" value="1"/>
</dbReference>
<name>A0A6A7BJ19_9PLEO</name>
<proteinExistence type="predicted"/>
<dbReference type="InterPro" id="IPR046529">
    <property type="entry name" value="DUF6594"/>
</dbReference>
<gene>
    <name evidence="3" type="ORF">T440DRAFT_474808</name>
</gene>
<feature type="transmembrane region" description="Helical" evidence="1">
    <location>
        <begin position="269"/>
        <end position="285"/>
    </location>
</feature>
<dbReference type="OrthoDB" id="3795611at2759"/>
<dbReference type="AlphaFoldDB" id="A0A6A7BJ19"/>
<keyword evidence="1" id="KW-1133">Transmembrane helix</keyword>
<feature type="domain" description="DUF6594" evidence="2">
    <location>
        <begin position="29"/>
        <end position="304"/>
    </location>
</feature>
<protein>
    <recommendedName>
        <fullName evidence="2">DUF6594 domain-containing protein</fullName>
    </recommendedName>
</protein>
<sequence>MEHAQNRSPLSVRERITELYDHREQYKTIDKQPELGIFLTFGPERSFLSAYLESEIFHKSHTAQTFLRENAHKPEGSDVDNQDVEKKYHNVMRELKEEIFDYSKYFGVRHRGKSTNFVKGHLFEISRCMATSPTPSLSVLDSFRIRSSVGEQAKRAANGQLLSIYGEFRGPVPPNLTTAYDGVSEPMARLLYERLMDPFIDHVAAPLLSRLRRLGIFSKAQWTQDSILERVDLRIIHGLADIVMSMMAILSLAIPIGILNVIQRPELRIVFMALFSPVYALLAQLMGPRSILLNTLIAAYFQVMSFSIGTASEQS</sequence>
<feature type="transmembrane region" description="Helical" evidence="1">
    <location>
        <begin position="242"/>
        <end position="262"/>
    </location>
</feature>